<keyword evidence="2" id="KW-1185">Reference proteome</keyword>
<evidence type="ECO:0000313" key="2">
    <source>
        <dbReference type="Proteomes" id="UP000499080"/>
    </source>
</evidence>
<protein>
    <submittedName>
        <fullName evidence="1">Uncharacterized protein</fullName>
    </submittedName>
</protein>
<evidence type="ECO:0000313" key="1">
    <source>
        <dbReference type="EMBL" id="GBL97925.1"/>
    </source>
</evidence>
<gene>
    <name evidence="1" type="ORF">AVEN_127026_1</name>
</gene>
<comment type="caution">
    <text evidence="1">The sequence shown here is derived from an EMBL/GenBank/DDBJ whole genome shotgun (WGS) entry which is preliminary data.</text>
</comment>
<accession>A0A4Y2C2D6</accession>
<dbReference type="EMBL" id="BGPR01000134">
    <property type="protein sequence ID" value="GBL97925.1"/>
    <property type="molecule type" value="Genomic_DNA"/>
</dbReference>
<organism evidence="1 2">
    <name type="scientific">Araneus ventricosus</name>
    <name type="common">Orbweaver spider</name>
    <name type="synonym">Epeira ventricosa</name>
    <dbReference type="NCBI Taxonomy" id="182803"/>
    <lineage>
        <taxon>Eukaryota</taxon>
        <taxon>Metazoa</taxon>
        <taxon>Ecdysozoa</taxon>
        <taxon>Arthropoda</taxon>
        <taxon>Chelicerata</taxon>
        <taxon>Arachnida</taxon>
        <taxon>Araneae</taxon>
        <taxon>Araneomorphae</taxon>
        <taxon>Entelegynae</taxon>
        <taxon>Araneoidea</taxon>
        <taxon>Araneidae</taxon>
        <taxon>Araneus</taxon>
    </lineage>
</organism>
<reference evidence="1 2" key="1">
    <citation type="journal article" date="2019" name="Sci. Rep.">
        <title>Orb-weaving spider Araneus ventricosus genome elucidates the spidroin gene catalogue.</title>
        <authorList>
            <person name="Kono N."/>
            <person name="Nakamura H."/>
            <person name="Ohtoshi R."/>
            <person name="Moran D.A.P."/>
            <person name="Shinohara A."/>
            <person name="Yoshida Y."/>
            <person name="Fujiwara M."/>
            <person name="Mori M."/>
            <person name="Tomita M."/>
            <person name="Arakawa K."/>
        </authorList>
    </citation>
    <scope>NUCLEOTIDE SEQUENCE [LARGE SCALE GENOMIC DNA]</scope>
</reference>
<dbReference type="Proteomes" id="UP000499080">
    <property type="component" value="Unassembled WGS sequence"/>
</dbReference>
<dbReference type="AlphaFoldDB" id="A0A4Y2C2D6"/>
<name>A0A4Y2C2D6_ARAVE</name>
<proteinExistence type="predicted"/>
<sequence length="113" mass="13194">MHSYSLSFHEFRLRFAFFPIVGTGRIEVARGLVSACVVCRVMAVNSWHIKGRRSGQCIRSLEHSRDIRKATRLRNGRLFEFHRPQSTSTNLERLEVWLNHTPWEIGFTRPNVA</sequence>